<dbReference type="PANTHER" id="PTHR15352">
    <property type="entry name" value="LYMPHOID-RESTRICTED MEMBRANE PROTEIN, JAW1"/>
    <property type="match status" value="1"/>
</dbReference>
<dbReference type="OMA" id="KEDEYSF"/>
<dbReference type="GO" id="GO:0016020">
    <property type="term" value="C:membrane"/>
    <property type="evidence" value="ECO:0007669"/>
    <property type="project" value="UniProtKB-SubCell"/>
</dbReference>
<dbReference type="InterPro" id="IPR039508">
    <property type="entry name" value="KASH5_EF-hand-like_dom"/>
</dbReference>
<feature type="compositionally biased region" description="Polar residues" evidence="9">
    <location>
        <begin position="1301"/>
        <end position="1311"/>
    </location>
</feature>
<feature type="coiled-coil region" evidence="8">
    <location>
        <begin position="559"/>
        <end position="600"/>
    </location>
</feature>
<gene>
    <name evidence="13" type="primary">LOC106059497</name>
</gene>
<feature type="compositionally biased region" description="Polar residues" evidence="9">
    <location>
        <begin position="1212"/>
        <end position="1226"/>
    </location>
</feature>
<name>A0A9W3ANN9_BIOGL</name>
<reference evidence="13" key="1">
    <citation type="submission" date="2025-08" db="UniProtKB">
        <authorList>
            <consortium name="RefSeq"/>
        </authorList>
    </citation>
    <scope>IDENTIFICATION</scope>
</reference>
<feature type="coiled-coil region" evidence="8">
    <location>
        <begin position="172"/>
        <end position="286"/>
    </location>
</feature>
<evidence type="ECO:0000256" key="6">
    <source>
        <dbReference type="ARBA" id="ARBA00023054"/>
    </source>
</evidence>
<feature type="region of interest" description="Disordered" evidence="9">
    <location>
        <begin position="1147"/>
        <end position="1252"/>
    </location>
</feature>
<evidence type="ECO:0000256" key="7">
    <source>
        <dbReference type="ARBA" id="ARBA00023136"/>
    </source>
</evidence>
<dbReference type="Proteomes" id="UP001165740">
    <property type="component" value="Chromosome 6"/>
</dbReference>
<dbReference type="PANTHER" id="PTHR15352:SF1">
    <property type="entry name" value="KASH5-LIKE COILED-COIL DOMAIN-CONTAINING PROTEIN"/>
    <property type="match status" value="1"/>
</dbReference>
<keyword evidence="4 10" id="KW-0812">Transmembrane</keyword>
<evidence type="ECO:0000256" key="2">
    <source>
        <dbReference type="ARBA" id="ARBA00004496"/>
    </source>
</evidence>
<evidence type="ECO:0000313" key="13">
    <source>
        <dbReference type="RefSeq" id="XP_055888844.1"/>
    </source>
</evidence>
<feature type="transmembrane region" description="Helical" evidence="10">
    <location>
        <begin position="1770"/>
        <end position="1789"/>
    </location>
</feature>
<evidence type="ECO:0000256" key="9">
    <source>
        <dbReference type="SAM" id="MobiDB-lite"/>
    </source>
</evidence>
<dbReference type="InterPro" id="IPR008677">
    <property type="entry name" value="MRVI1"/>
</dbReference>
<evidence type="ECO:0000259" key="11">
    <source>
        <dbReference type="Pfam" id="PF14658"/>
    </source>
</evidence>
<sequence>MSGLWLETVYCDQGSGDRDSNSSNISLDIHQKIHQRLDMDVKKTMLLELDSELVITERLFEVCDKQGSGRVKVSDIMDYLSTIVNQPFSENGDFKTLIQILDPDNVNTEVDLAMFKAGLHQWIEEMKAYQSMTTDTNLTADESLLHNGSVRLNMFMDSQVEDCCIIEESSTLSDVLSKLADAQHQCQRITDENRETRALLEVKEEELISTCRELSETRMEMKRLQEMSDILHEAQAENSELRQHILAADRELYDNKQAMQQAKMEIINLEQQIESFEAQLASVNSELSMSIQNEESLRDSLKEFKEKWIHLTEMCSSLETQLAQKNERIQILEESLEDVSKYCEDMKFQKQELLEKLTESELELSRFKSFHQTTGSVPVLLPNSEDLIELTESEPRDLDVQYARASSICNELKDLLSSTPDLPWPLSDKDINDSVLTAPDLISHSTNCDLIAADKELNRSKECCEVNTKDREVHYDISNEKLRFLYTLLTNFKDENRRLRCFAKHLIYIEHKRCDISPSDIVLTAVDKIDCDATENSLKYFREYNTMLITQITKLKRSNIELAEKLHKSELKLTELHQEAQNTNAYLERERQKCADLEENLCSSTLARQLDLRDIWRLVQKDVETECQEQQEDAFSAIDSEQIKEKIKRDIEVLRSKLHHREATLGTLQKQSSTSSGLFNCSHLQHSMNWYASGQRLSPGSTLVDALTIDVLNGNLPTYPVKMPSPISCEDVDCYECRAARLVAQNRYTSSCPSISPLDGQLIHNYNYSQNNLGYKGDTGIDANFLAQNAAPITAMATSQQPSTHKRQRSLYGSNRRQDFIKRSGKRTAVRSLQSMSSDHQMDSFEILHSGYKTGQLTQEDFSSISSNHDNTKANSNETNHLVRRPSFRKAVEGFNAEYSTRSDESNLMETSLTETSLMDSISDELRRPSFCAAIEQGKEENIPTVYRKKKIVPINAPETLRVRTKQMRNDSEPSKTVTFQLEEKTADTFCEDQCSSVSSSYYCRLPSSVTSLQPPFFSSYMSSPQETDHSLFLSDTPQNYKLQLFLEDVQAYTVPKSMEDWDMAPQSTGGVYFRYDQDQEHIENLSDPDQELPDVSTYMNESDDMQESVNLSSQKKEPVHVHGTKDNSAILDLDVKNIQIKSSIAPHQGAGRPALSAKHDPAPASASNISQPPTPSASLEALPPLPVPHNSSGGTEAGRGSLSTNGGGTHKLSSAIPSSGIQATSETHKIVLPPSPPSPRSGAPFSLQPQPLAPTRLSELRQLHLANKRKDQIKSRNMKLPELSENSELDITSAGISPINPCTLSPSHSSPSKDKGMPQISVTDYLEPPPPTDDPVTPSLPSSFLKKLGLSVKEMSPSSQIEENGESEVSVDQLPQKELESKFISLSLAFKTDKFTLQQRVKVQERSRDLAEQNVDSEIKSLRELLESLYEQVSEPQARTIVQKLRQNIDVLEQTAARVSSRAEVYGAVQQEQRMCQALEVMVLYTENLKRIREREESELLEARKVLSERTVNGYSVDTDSTSGRRSMSVSGISPGGRPMPTISSSLHCVTESGDYTKHSCMRRRSEIALPKVLGGSGSPSMIQTASLETASPFLDRSYPSFNLLGVFAETGEDPKSRFQSAVASMSMQHAVTSTVRQASLEKQRSMSFTPSLSPSSSLGSPFSPSTPSHQSISSVTESGRKISQDEDAFRKGYEEGLKAKLSRELNELREQQNCISHNLEHMMDRVDQTEQEEEEFLSRPTRLDTLLGYSTRFTQKLLQHDWRSNKKLIRNLAGFFLVFLAIFIVFLSPPISTVDIRQITRPPT</sequence>
<dbReference type="GO" id="GO:0005737">
    <property type="term" value="C:cytoplasm"/>
    <property type="evidence" value="ECO:0007669"/>
    <property type="project" value="UniProtKB-SubCell"/>
</dbReference>
<keyword evidence="12" id="KW-1185">Reference proteome</keyword>
<evidence type="ECO:0000256" key="3">
    <source>
        <dbReference type="ARBA" id="ARBA00022490"/>
    </source>
</evidence>
<keyword evidence="5 10" id="KW-1133">Transmembrane helix</keyword>
<feature type="region of interest" description="Disordered" evidence="9">
    <location>
        <begin position="1516"/>
        <end position="1544"/>
    </location>
</feature>
<evidence type="ECO:0000256" key="8">
    <source>
        <dbReference type="SAM" id="Coils"/>
    </source>
</evidence>
<feature type="region of interest" description="Disordered" evidence="9">
    <location>
        <begin position="1636"/>
        <end position="1686"/>
    </location>
</feature>
<feature type="coiled-coil region" evidence="8">
    <location>
        <begin position="315"/>
        <end position="363"/>
    </location>
</feature>
<dbReference type="Pfam" id="PF14658">
    <property type="entry name" value="EF-hand_9"/>
    <property type="match status" value="1"/>
</dbReference>
<feature type="region of interest" description="Disordered" evidence="9">
    <location>
        <begin position="1103"/>
        <end position="1125"/>
    </location>
</feature>
<feature type="compositionally biased region" description="Polar residues" evidence="9">
    <location>
        <begin position="1516"/>
        <end position="1533"/>
    </location>
</feature>
<evidence type="ECO:0000256" key="10">
    <source>
        <dbReference type="SAM" id="Phobius"/>
    </source>
</evidence>
<feature type="compositionally biased region" description="Basic and acidic residues" evidence="9">
    <location>
        <begin position="1115"/>
        <end position="1125"/>
    </location>
</feature>
<keyword evidence="7 10" id="KW-0472">Membrane</keyword>
<evidence type="ECO:0000313" key="12">
    <source>
        <dbReference type="Proteomes" id="UP001165740"/>
    </source>
</evidence>
<organism evidence="12 13">
    <name type="scientific">Biomphalaria glabrata</name>
    <name type="common">Bloodfluke planorb</name>
    <name type="synonym">Freshwater snail</name>
    <dbReference type="NCBI Taxonomy" id="6526"/>
    <lineage>
        <taxon>Eukaryota</taxon>
        <taxon>Metazoa</taxon>
        <taxon>Spiralia</taxon>
        <taxon>Lophotrochozoa</taxon>
        <taxon>Mollusca</taxon>
        <taxon>Gastropoda</taxon>
        <taxon>Heterobranchia</taxon>
        <taxon>Euthyneura</taxon>
        <taxon>Panpulmonata</taxon>
        <taxon>Hygrophila</taxon>
        <taxon>Lymnaeoidea</taxon>
        <taxon>Planorbidae</taxon>
        <taxon>Biomphalaria</taxon>
    </lineage>
</organism>
<dbReference type="GeneID" id="106059497"/>
<evidence type="ECO:0000256" key="1">
    <source>
        <dbReference type="ARBA" id="ARBA00004167"/>
    </source>
</evidence>
<feature type="coiled-coil region" evidence="8">
    <location>
        <begin position="1700"/>
        <end position="1741"/>
    </location>
</feature>
<dbReference type="RefSeq" id="XP_055888844.1">
    <property type="nucleotide sequence ID" value="XM_056032869.1"/>
</dbReference>
<dbReference type="OrthoDB" id="10062605at2759"/>
<accession>A0A9W3ANN9</accession>
<evidence type="ECO:0000256" key="5">
    <source>
        <dbReference type="ARBA" id="ARBA00022989"/>
    </source>
</evidence>
<evidence type="ECO:0000256" key="4">
    <source>
        <dbReference type="ARBA" id="ARBA00022692"/>
    </source>
</evidence>
<feature type="domain" description="Protein KASH5 EF-hand-like" evidence="11">
    <location>
        <begin position="57"/>
        <end position="123"/>
    </location>
</feature>
<proteinExistence type="predicted"/>
<feature type="compositionally biased region" description="Low complexity" evidence="9">
    <location>
        <begin position="1647"/>
        <end position="1676"/>
    </location>
</feature>
<feature type="region of interest" description="Disordered" evidence="9">
    <location>
        <begin position="1301"/>
        <end position="1342"/>
    </location>
</feature>
<dbReference type="Pfam" id="PF05781">
    <property type="entry name" value="MRVI1"/>
    <property type="match status" value="1"/>
</dbReference>
<protein>
    <submittedName>
        <fullName evidence="13">Uncharacterized protein LOC106059497 isoform X1</fullName>
    </submittedName>
</protein>
<keyword evidence="3" id="KW-0963">Cytoplasm</keyword>
<comment type="subcellular location">
    <subcellularLocation>
        <location evidence="2">Cytoplasm</location>
    </subcellularLocation>
    <subcellularLocation>
        <location evidence="1">Membrane</location>
        <topology evidence="1">Single-pass membrane protein</topology>
    </subcellularLocation>
</comment>
<feature type="coiled-coil region" evidence="8">
    <location>
        <begin position="1413"/>
        <end position="1463"/>
    </location>
</feature>
<keyword evidence="6 8" id="KW-0175">Coiled coil</keyword>